<dbReference type="OrthoDB" id="5855206at2759"/>
<comment type="caution">
    <text evidence="4">The sequence shown here is derived from an EMBL/GenBank/DDBJ whole genome shotgun (WGS) entry which is preliminary data.</text>
</comment>
<evidence type="ECO:0000256" key="1">
    <source>
        <dbReference type="ARBA" id="ARBA00022614"/>
    </source>
</evidence>
<keyword evidence="1" id="KW-0433">Leucine-rich repeat</keyword>
<evidence type="ECO:0000313" key="5">
    <source>
        <dbReference type="Proteomes" id="UP000792457"/>
    </source>
</evidence>
<sequence>MVWTCISYQMASLLEAIENKYGSDDPDEFGSDLPIAIYVPKKSPRKCIPSLLVLNDCDIESAGDEQALDEKCQQVEELDLAQNKLSEWSEVFEILKHMPRIKFVNLSFNNLSDDIGSFIENNCFLYLRDLVLNGTRVDWASVRKLLRVLPSLEELHLSLNGYSSVEIEDGNGAHKSLRKLHFAGNPVNSWKEISKIGVKFPTLQALVLADCPIESLAHENSNYEPHSNFTSLQLLNLNNTLLADWEDVDHLRNFPTLQCLRIQACPLVEELTEHERRQLLIARLPNVAVLNGGGAITHEEREDAERAFIRFYSVKRPEERPERYEELVAVHGKLEPLVHVDLSPEKRVKVIFHFGEKREARRIDVYQTVFELKQKLESFTDGLPPNKMKLFYSDHVMRAIQGPEEMKFPQKRLYSYNISSGDEIYIDSKT</sequence>
<protein>
    <recommendedName>
        <fullName evidence="3">Ubiquitin-like domain-containing protein</fullName>
    </recommendedName>
</protein>
<dbReference type="InterPro" id="IPR029071">
    <property type="entry name" value="Ubiquitin-like_domsf"/>
</dbReference>
<dbReference type="CDD" id="cd17045">
    <property type="entry name" value="Ubl_TBCEL"/>
    <property type="match status" value="1"/>
</dbReference>
<dbReference type="PANTHER" id="PTHR18849">
    <property type="entry name" value="LEUCINE RICH REPEAT PROTEIN"/>
    <property type="match status" value="1"/>
</dbReference>
<evidence type="ECO:0000313" key="4">
    <source>
        <dbReference type="EMBL" id="KAG8229900.1"/>
    </source>
</evidence>
<name>A0A8K0K7P7_LADFU</name>
<dbReference type="InterPro" id="IPR000626">
    <property type="entry name" value="Ubiquitin-like_dom"/>
</dbReference>
<accession>A0A8K0K7P7</accession>
<proteinExistence type="predicted"/>
<dbReference type="InterPro" id="IPR032675">
    <property type="entry name" value="LRR_dom_sf"/>
</dbReference>
<dbReference type="SUPFAM" id="SSF52047">
    <property type="entry name" value="RNI-like"/>
    <property type="match status" value="1"/>
</dbReference>
<evidence type="ECO:0000256" key="2">
    <source>
        <dbReference type="ARBA" id="ARBA00022737"/>
    </source>
</evidence>
<keyword evidence="2" id="KW-0677">Repeat</keyword>
<dbReference type="Pfam" id="PF14560">
    <property type="entry name" value="Ubiquitin_2"/>
    <property type="match status" value="1"/>
</dbReference>
<gene>
    <name evidence="4" type="ORF">J437_LFUL009764</name>
</gene>
<dbReference type="EMBL" id="KZ308451">
    <property type="protein sequence ID" value="KAG8229900.1"/>
    <property type="molecule type" value="Genomic_DNA"/>
</dbReference>
<keyword evidence="5" id="KW-1185">Reference proteome</keyword>
<dbReference type="InterPro" id="IPR047991">
    <property type="entry name" value="TBCEL_Ubl"/>
</dbReference>
<dbReference type="SUPFAM" id="SSF54236">
    <property type="entry name" value="Ubiquitin-like"/>
    <property type="match status" value="1"/>
</dbReference>
<reference evidence="4" key="1">
    <citation type="submission" date="2013-04" db="EMBL/GenBank/DDBJ databases">
        <authorList>
            <person name="Qu J."/>
            <person name="Murali S.C."/>
            <person name="Bandaranaike D."/>
            <person name="Bellair M."/>
            <person name="Blankenburg K."/>
            <person name="Chao H."/>
            <person name="Dinh H."/>
            <person name="Doddapaneni H."/>
            <person name="Downs B."/>
            <person name="Dugan-Rocha S."/>
            <person name="Elkadiri S."/>
            <person name="Gnanaolivu R.D."/>
            <person name="Hernandez B."/>
            <person name="Javaid M."/>
            <person name="Jayaseelan J.C."/>
            <person name="Lee S."/>
            <person name="Li M."/>
            <person name="Ming W."/>
            <person name="Munidasa M."/>
            <person name="Muniz J."/>
            <person name="Nguyen L."/>
            <person name="Ongeri F."/>
            <person name="Osuji N."/>
            <person name="Pu L.-L."/>
            <person name="Puazo M."/>
            <person name="Qu C."/>
            <person name="Quiroz J."/>
            <person name="Raj R."/>
            <person name="Weissenberger G."/>
            <person name="Xin Y."/>
            <person name="Zou X."/>
            <person name="Han Y."/>
            <person name="Richards S."/>
            <person name="Worley K."/>
            <person name="Muzny D."/>
            <person name="Gibbs R."/>
        </authorList>
    </citation>
    <scope>NUCLEOTIDE SEQUENCE</scope>
    <source>
        <strain evidence="4">Sampled in the wild</strain>
    </source>
</reference>
<organism evidence="4 5">
    <name type="scientific">Ladona fulva</name>
    <name type="common">Scarce chaser dragonfly</name>
    <name type="synonym">Libellula fulva</name>
    <dbReference type="NCBI Taxonomy" id="123851"/>
    <lineage>
        <taxon>Eukaryota</taxon>
        <taxon>Metazoa</taxon>
        <taxon>Ecdysozoa</taxon>
        <taxon>Arthropoda</taxon>
        <taxon>Hexapoda</taxon>
        <taxon>Insecta</taxon>
        <taxon>Pterygota</taxon>
        <taxon>Palaeoptera</taxon>
        <taxon>Odonata</taxon>
        <taxon>Epiprocta</taxon>
        <taxon>Anisoptera</taxon>
        <taxon>Libelluloidea</taxon>
        <taxon>Libellulidae</taxon>
        <taxon>Ladona</taxon>
    </lineage>
</organism>
<dbReference type="AlphaFoldDB" id="A0A8K0K7P7"/>
<reference evidence="4" key="2">
    <citation type="submission" date="2017-10" db="EMBL/GenBank/DDBJ databases">
        <title>Ladona fulva Genome sequencing and assembly.</title>
        <authorList>
            <person name="Murali S."/>
            <person name="Richards S."/>
            <person name="Bandaranaike D."/>
            <person name="Bellair M."/>
            <person name="Blankenburg K."/>
            <person name="Chao H."/>
            <person name="Dinh H."/>
            <person name="Doddapaneni H."/>
            <person name="Dugan-Rocha S."/>
            <person name="Elkadiri S."/>
            <person name="Gnanaolivu R."/>
            <person name="Hernandez B."/>
            <person name="Skinner E."/>
            <person name="Javaid M."/>
            <person name="Lee S."/>
            <person name="Li M."/>
            <person name="Ming W."/>
            <person name="Munidasa M."/>
            <person name="Muniz J."/>
            <person name="Nguyen L."/>
            <person name="Hughes D."/>
            <person name="Osuji N."/>
            <person name="Pu L.-L."/>
            <person name="Puazo M."/>
            <person name="Qu C."/>
            <person name="Quiroz J."/>
            <person name="Raj R."/>
            <person name="Weissenberger G."/>
            <person name="Xin Y."/>
            <person name="Zou X."/>
            <person name="Han Y."/>
            <person name="Worley K."/>
            <person name="Muzny D."/>
            <person name="Gibbs R."/>
        </authorList>
    </citation>
    <scope>NUCLEOTIDE SEQUENCE</scope>
    <source>
        <strain evidence="4">Sampled in the wild</strain>
    </source>
</reference>
<feature type="domain" description="Ubiquitin-like" evidence="3">
    <location>
        <begin position="358"/>
        <end position="427"/>
    </location>
</feature>
<dbReference type="FunFam" id="3.80.10.10:FF:000846">
    <property type="entry name" value="Predicted protein"/>
    <property type="match status" value="1"/>
</dbReference>
<dbReference type="Gene3D" id="3.80.10.10">
    <property type="entry name" value="Ribonuclease Inhibitor"/>
    <property type="match status" value="3"/>
</dbReference>
<evidence type="ECO:0000259" key="3">
    <source>
        <dbReference type="Pfam" id="PF14560"/>
    </source>
</evidence>
<dbReference type="Proteomes" id="UP000792457">
    <property type="component" value="Unassembled WGS sequence"/>
</dbReference>
<dbReference type="PANTHER" id="PTHR18849:SF0">
    <property type="entry name" value="CILIA- AND FLAGELLA-ASSOCIATED PROTEIN 410-RELATED"/>
    <property type="match status" value="1"/>
</dbReference>